<accession>A0AAW9D3Q1</accession>
<comment type="caution">
    <text evidence="2">The sequence shown here is derived from an EMBL/GenBank/DDBJ whole genome shotgun (WGS) entry which is preliminary data.</text>
</comment>
<evidence type="ECO:0000313" key="3">
    <source>
        <dbReference type="Proteomes" id="UP001272137"/>
    </source>
</evidence>
<sequence>MGGRHAVSPFVRHPYRSHFNDTIHNNQAGRATQAASPPYR</sequence>
<gene>
    <name evidence="2" type="ORF">C7S16_2870</name>
</gene>
<protein>
    <submittedName>
        <fullName evidence="2">Uncharacterized protein</fullName>
    </submittedName>
</protein>
<name>A0AAW9D3Q1_BURTH</name>
<dbReference type="AlphaFoldDB" id="A0AAW9D3Q1"/>
<feature type="compositionally biased region" description="Polar residues" evidence="1">
    <location>
        <begin position="20"/>
        <end position="40"/>
    </location>
</feature>
<organism evidence="2 3">
    <name type="scientific">Burkholderia thailandensis</name>
    <dbReference type="NCBI Taxonomy" id="57975"/>
    <lineage>
        <taxon>Bacteria</taxon>
        <taxon>Pseudomonadati</taxon>
        <taxon>Pseudomonadota</taxon>
        <taxon>Betaproteobacteria</taxon>
        <taxon>Burkholderiales</taxon>
        <taxon>Burkholderiaceae</taxon>
        <taxon>Burkholderia</taxon>
        <taxon>pseudomallei group</taxon>
    </lineage>
</organism>
<dbReference type="Proteomes" id="UP001272137">
    <property type="component" value="Unassembled WGS sequence"/>
</dbReference>
<evidence type="ECO:0000313" key="2">
    <source>
        <dbReference type="EMBL" id="MDW9256427.1"/>
    </source>
</evidence>
<reference evidence="2" key="1">
    <citation type="submission" date="2018-08" db="EMBL/GenBank/DDBJ databases">
        <title>Identification of Burkholderia cepacia strains that express a Burkholderia pseudomallei-like capsular polysaccharide.</title>
        <authorList>
            <person name="Burtnick M.N."/>
            <person name="Vongsouvath M."/>
            <person name="Newton P."/>
            <person name="Wuthiekanun V."/>
            <person name="Limmathurotsakul D."/>
            <person name="Brett P.J."/>
            <person name="Chantratita N."/>
            <person name="Dance D.A."/>
        </authorList>
    </citation>
    <scope>NUCLEOTIDE SEQUENCE</scope>
    <source>
        <strain evidence="2">SBXCC001</strain>
    </source>
</reference>
<proteinExistence type="predicted"/>
<dbReference type="EMBL" id="QXCT01000002">
    <property type="protein sequence ID" value="MDW9256427.1"/>
    <property type="molecule type" value="Genomic_DNA"/>
</dbReference>
<feature type="region of interest" description="Disordered" evidence="1">
    <location>
        <begin position="1"/>
        <end position="40"/>
    </location>
</feature>
<evidence type="ECO:0000256" key="1">
    <source>
        <dbReference type="SAM" id="MobiDB-lite"/>
    </source>
</evidence>